<comment type="catalytic activity">
    <reaction evidence="2">
        <text>a 3'-end 2',3'-cyclophospho-ribonucleotide-RNA + H2O = a 3'-end 2'-phospho-ribonucleotide-RNA + H(+)</text>
        <dbReference type="Rhea" id="RHEA:11828"/>
        <dbReference type="Rhea" id="RHEA-COMP:10464"/>
        <dbReference type="Rhea" id="RHEA-COMP:17353"/>
        <dbReference type="ChEBI" id="CHEBI:15377"/>
        <dbReference type="ChEBI" id="CHEBI:15378"/>
        <dbReference type="ChEBI" id="CHEBI:83064"/>
        <dbReference type="ChEBI" id="CHEBI:173113"/>
        <dbReference type="EC" id="3.1.4.58"/>
    </reaction>
</comment>
<comment type="similarity">
    <text evidence="2">Belongs to the 2H phosphoesterase superfamily. ThpR family.</text>
</comment>
<dbReference type="Gene3D" id="3.90.1140.10">
    <property type="entry name" value="Cyclic phosphodiesterase"/>
    <property type="match status" value="1"/>
</dbReference>
<comment type="caution">
    <text evidence="3">The sequence shown here is derived from an EMBL/GenBank/DDBJ whole genome shotgun (WGS) entry which is preliminary data.</text>
</comment>
<comment type="function">
    <text evidence="2">Hydrolyzes RNA 2',3'-cyclic phosphodiester to an RNA 2'-phosphomonoester.</text>
</comment>
<dbReference type="EC" id="3.1.4.58" evidence="2"/>
<keyword evidence="4" id="KW-1185">Reference proteome</keyword>
<dbReference type="OrthoDB" id="9793819at2"/>
<dbReference type="SUPFAM" id="SSF55144">
    <property type="entry name" value="LigT-like"/>
    <property type="match status" value="1"/>
</dbReference>
<dbReference type="PANTHER" id="PTHR35561">
    <property type="entry name" value="RNA 2',3'-CYCLIC PHOSPHODIESTERASE"/>
    <property type="match status" value="1"/>
</dbReference>
<dbReference type="RefSeq" id="WP_054211806.1">
    <property type="nucleotide sequence ID" value="NZ_LGSZ01000080.1"/>
</dbReference>
<dbReference type="GO" id="GO:0016874">
    <property type="term" value="F:ligase activity"/>
    <property type="evidence" value="ECO:0007669"/>
    <property type="project" value="UniProtKB-KW"/>
</dbReference>
<dbReference type="GO" id="GO:0004113">
    <property type="term" value="F:2',3'-cyclic-nucleotide 3'-phosphodiesterase activity"/>
    <property type="evidence" value="ECO:0007669"/>
    <property type="project" value="InterPro"/>
</dbReference>
<organism evidence="3 4">
    <name type="scientific">Bosea vaviloviae</name>
    <dbReference type="NCBI Taxonomy" id="1526658"/>
    <lineage>
        <taxon>Bacteria</taxon>
        <taxon>Pseudomonadati</taxon>
        <taxon>Pseudomonadota</taxon>
        <taxon>Alphaproteobacteria</taxon>
        <taxon>Hyphomicrobiales</taxon>
        <taxon>Boseaceae</taxon>
        <taxon>Bosea</taxon>
    </lineage>
</organism>
<feature type="active site" description="Proton acceptor" evidence="2">
    <location>
        <position position="120"/>
    </location>
</feature>
<dbReference type="HAMAP" id="MF_01940">
    <property type="entry name" value="RNA_CPDase"/>
    <property type="match status" value="1"/>
</dbReference>
<evidence type="ECO:0000313" key="3">
    <source>
        <dbReference type="EMBL" id="KPH75058.1"/>
    </source>
</evidence>
<sequence length="192" mass="21398">MPRLFTALEIPAEVASALTLHRGGLVGARWIDPSDYHITLRFLGDVDRRTANELDAFLGDIRSYPFEVTLDEIGSFGGDKPRAVFARVQPNAKLSELQADLERLMRRLGLPPEGRKFVPHVTLARLRDTSPLDVADYLGLHPIIRPITFTARRLALMSSRDSVGGGPYVLEAAYALGPSYPNRMARGEFQRR</sequence>
<gene>
    <name evidence="3" type="ORF">AE618_25160</name>
</gene>
<dbReference type="PATRIC" id="fig|1526658.3.peg.2426"/>
<dbReference type="Proteomes" id="UP000037822">
    <property type="component" value="Unassembled WGS sequence"/>
</dbReference>
<name>A0A0N1N118_9HYPH</name>
<feature type="short sequence motif" description="HXTX 2" evidence="2">
    <location>
        <begin position="120"/>
        <end position="123"/>
    </location>
</feature>
<evidence type="ECO:0000313" key="4">
    <source>
        <dbReference type="Proteomes" id="UP000037822"/>
    </source>
</evidence>
<dbReference type="InterPro" id="IPR009097">
    <property type="entry name" value="Cyclic_Pdiesterase"/>
</dbReference>
<evidence type="ECO:0000256" key="1">
    <source>
        <dbReference type="ARBA" id="ARBA00022801"/>
    </source>
</evidence>
<reference evidence="3 4" key="1">
    <citation type="submission" date="2015-07" db="EMBL/GenBank/DDBJ databases">
        <title>Whole genome sequencing of Bosea vaviloviae isolated from cave pool.</title>
        <authorList>
            <person name="Tan N.E.H."/>
            <person name="Lee Y.P."/>
            <person name="Gan H.M."/>
            <person name="Barton H."/>
            <person name="Savka M.A."/>
        </authorList>
    </citation>
    <scope>NUCLEOTIDE SEQUENCE [LARGE SCALE GENOMIC DNA]</scope>
    <source>
        <strain evidence="3 4">SD260</strain>
    </source>
</reference>
<evidence type="ECO:0000256" key="2">
    <source>
        <dbReference type="HAMAP-Rule" id="MF_01940"/>
    </source>
</evidence>
<feature type="active site" description="Proton donor" evidence="2">
    <location>
        <position position="37"/>
    </location>
</feature>
<feature type="short sequence motif" description="HXTX 1" evidence="2">
    <location>
        <begin position="37"/>
        <end position="40"/>
    </location>
</feature>
<keyword evidence="1 2" id="KW-0378">Hydrolase</keyword>
<dbReference type="PANTHER" id="PTHR35561:SF1">
    <property type="entry name" value="RNA 2',3'-CYCLIC PHOSPHODIESTERASE"/>
    <property type="match status" value="1"/>
</dbReference>
<dbReference type="EMBL" id="LGSZ01000080">
    <property type="protein sequence ID" value="KPH75058.1"/>
    <property type="molecule type" value="Genomic_DNA"/>
</dbReference>
<dbReference type="GO" id="GO:0008664">
    <property type="term" value="F:RNA 2',3'-cyclic 3'-phosphodiesterase activity"/>
    <property type="evidence" value="ECO:0007669"/>
    <property type="project" value="UniProtKB-EC"/>
</dbReference>
<keyword evidence="3" id="KW-0436">Ligase</keyword>
<dbReference type="InterPro" id="IPR004175">
    <property type="entry name" value="RNA_CPDase"/>
</dbReference>
<accession>A0A0N1N118</accession>
<dbReference type="Pfam" id="PF13563">
    <property type="entry name" value="2_5_RNA_ligase2"/>
    <property type="match status" value="1"/>
</dbReference>
<dbReference type="AlphaFoldDB" id="A0A0N1N118"/>
<proteinExistence type="inferred from homology"/>
<protein>
    <recommendedName>
        <fullName evidence="2">RNA 2',3'-cyclic phosphodiesterase</fullName>
        <shortName evidence="2">RNA 2',3'-CPDase</shortName>
        <ecNumber evidence="2">3.1.4.58</ecNumber>
    </recommendedName>
</protein>
<dbReference type="NCBIfam" id="TIGR02258">
    <property type="entry name" value="2_5_ligase"/>
    <property type="match status" value="1"/>
</dbReference>